<protein>
    <submittedName>
        <fullName evidence="18">Baculoviral IAP repeat containing 5b</fullName>
    </submittedName>
</protein>
<keyword evidence="7" id="KW-0597">Phosphoprotein</keyword>
<dbReference type="PANTHER" id="PTHR46771">
    <property type="entry name" value="DETERIN"/>
    <property type="match status" value="1"/>
</dbReference>
<dbReference type="GeneTree" id="ENSGT00940000161744"/>
<dbReference type="Gene3D" id="1.10.1170.10">
    <property type="entry name" value="Inhibitor Of Apoptosis Protein (2mihbC-IAP-1), Chain A"/>
    <property type="match status" value="1"/>
</dbReference>
<evidence type="ECO:0000256" key="10">
    <source>
        <dbReference type="ARBA" id="ARBA00022776"/>
    </source>
</evidence>
<dbReference type="GO" id="GO:0005634">
    <property type="term" value="C:nucleus"/>
    <property type="evidence" value="ECO:0007669"/>
    <property type="project" value="UniProtKB-SubCell"/>
</dbReference>
<dbReference type="RefSeq" id="XP_024147975.1">
    <property type="nucleotide sequence ID" value="XM_024292207.2"/>
</dbReference>
<evidence type="ECO:0000256" key="7">
    <source>
        <dbReference type="ARBA" id="ARBA00022553"/>
    </source>
</evidence>
<evidence type="ECO:0000256" key="12">
    <source>
        <dbReference type="ARBA" id="ARBA00022833"/>
    </source>
</evidence>
<reference evidence="18" key="1">
    <citation type="submission" date="2025-08" db="UniProtKB">
        <authorList>
            <consortium name="Ensembl"/>
        </authorList>
    </citation>
    <scope>IDENTIFICATION</scope>
</reference>
<evidence type="ECO:0000256" key="13">
    <source>
        <dbReference type="ARBA" id="ARBA00022843"/>
    </source>
</evidence>
<proteinExistence type="inferred from homology"/>
<dbReference type="PANTHER" id="PTHR46771:SF2">
    <property type="entry name" value="BACULOVIRAL IAP REPEAT-CONTAINING PROTEIN 5.1"/>
    <property type="match status" value="1"/>
</dbReference>
<dbReference type="Ensembl" id="ENSOMET00000024592.1">
    <property type="protein sequence ID" value="ENSOMEP00000032414.1"/>
    <property type="gene ID" value="ENSOMEG00000017843.1"/>
</dbReference>
<evidence type="ECO:0000256" key="14">
    <source>
        <dbReference type="ARBA" id="ARBA00023212"/>
    </source>
</evidence>
<evidence type="ECO:0000313" key="19">
    <source>
        <dbReference type="Proteomes" id="UP000261560"/>
    </source>
</evidence>
<dbReference type="CTD" id="246726"/>
<evidence type="ECO:0000256" key="16">
    <source>
        <dbReference type="ARBA" id="ARBA00023306"/>
    </source>
</evidence>
<evidence type="ECO:0000256" key="1">
    <source>
        <dbReference type="ARBA" id="ARBA00004123"/>
    </source>
</evidence>
<dbReference type="SMART" id="SM00238">
    <property type="entry name" value="BIR"/>
    <property type="match status" value="1"/>
</dbReference>
<evidence type="ECO:0000256" key="11">
    <source>
        <dbReference type="ARBA" id="ARBA00022829"/>
    </source>
</evidence>
<dbReference type="AlphaFoldDB" id="A0A3B3DSJ9"/>
<keyword evidence="8" id="KW-0132">Cell division</keyword>
<dbReference type="GO" id="GO:0051301">
    <property type="term" value="P:cell division"/>
    <property type="evidence" value="ECO:0007669"/>
    <property type="project" value="UniProtKB-KW"/>
</dbReference>
<keyword evidence="15" id="KW-0539">Nucleus</keyword>
<dbReference type="GO" id="GO:0007059">
    <property type="term" value="P:chromosome segregation"/>
    <property type="evidence" value="ECO:0007669"/>
    <property type="project" value="UniProtKB-KW"/>
</dbReference>
<comment type="similarity">
    <text evidence="4">Belongs to the IAP family.</text>
</comment>
<keyword evidence="14" id="KW-0206">Cytoskeleton</keyword>
<dbReference type="GO" id="GO:0046872">
    <property type="term" value="F:metal ion binding"/>
    <property type="evidence" value="ECO:0007669"/>
    <property type="project" value="UniProtKB-KW"/>
</dbReference>
<evidence type="ECO:0000256" key="9">
    <source>
        <dbReference type="ARBA" id="ARBA00022723"/>
    </source>
</evidence>
<keyword evidence="10" id="KW-0498">Mitosis</keyword>
<dbReference type="GO" id="GO:0000775">
    <property type="term" value="C:chromosome, centromeric region"/>
    <property type="evidence" value="ECO:0007669"/>
    <property type="project" value="UniProtKB-SubCell"/>
</dbReference>
<evidence type="ECO:0000256" key="2">
    <source>
        <dbReference type="ARBA" id="ARBA00004186"/>
    </source>
</evidence>
<dbReference type="SUPFAM" id="SSF57924">
    <property type="entry name" value="Inhibitor of apoptosis (IAP) repeat"/>
    <property type="match status" value="1"/>
</dbReference>
<evidence type="ECO:0000256" key="6">
    <source>
        <dbReference type="ARBA" id="ARBA00022490"/>
    </source>
</evidence>
<evidence type="ECO:0000256" key="8">
    <source>
        <dbReference type="ARBA" id="ARBA00022618"/>
    </source>
</evidence>
<dbReference type="Proteomes" id="UP000261560">
    <property type="component" value="Unplaced"/>
</dbReference>
<keyword evidence="13" id="KW-0832">Ubl conjugation</keyword>
<evidence type="ECO:0000256" key="4">
    <source>
        <dbReference type="ARBA" id="ARBA00006672"/>
    </source>
</evidence>
<accession>A0A3B3DSJ9</accession>
<keyword evidence="6" id="KW-0963">Cytoplasm</keyword>
<keyword evidence="11" id="KW-0159">Chromosome partition</keyword>
<evidence type="ECO:0000256" key="15">
    <source>
        <dbReference type="ARBA" id="ARBA00023242"/>
    </source>
</evidence>
<dbReference type="GO" id="GO:0005819">
    <property type="term" value="C:spindle"/>
    <property type="evidence" value="ECO:0007669"/>
    <property type="project" value="UniProtKB-SubCell"/>
</dbReference>
<dbReference type="GeneID" id="112158719"/>
<evidence type="ECO:0000256" key="5">
    <source>
        <dbReference type="ARBA" id="ARBA00022454"/>
    </source>
</evidence>
<keyword evidence="19" id="KW-1185">Reference proteome</keyword>
<dbReference type="PROSITE" id="PS50143">
    <property type="entry name" value="BIR_REPEAT_2"/>
    <property type="match status" value="1"/>
</dbReference>
<name>A0A3B3DSJ9_ORYME</name>
<evidence type="ECO:0000256" key="17">
    <source>
        <dbReference type="ARBA" id="ARBA00023328"/>
    </source>
</evidence>
<comment type="subcellular location">
    <subcellularLocation>
        <location evidence="3">Chromosome</location>
        <location evidence="3">Centromere</location>
    </subcellularLocation>
    <subcellularLocation>
        <location evidence="2">Cytoplasm</location>
        <location evidence="2">Cytoskeleton</location>
        <location evidence="2">Spindle</location>
    </subcellularLocation>
    <subcellularLocation>
        <location evidence="1">Nucleus</location>
    </subcellularLocation>
</comment>
<evidence type="ECO:0000313" key="18">
    <source>
        <dbReference type="Ensembl" id="ENSOMEP00000032414.1"/>
    </source>
</evidence>
<dbReference type="InterPro" id="IPR051190">
    <property type="entry name" value="Baculoviral_IAP"/>
</dbReference>
<dbReference type="InterPro" id="IPR001370">
    <property type="entry name" value="BIR_rpt"/>
</dbReference>
<sequence length="147" mass="17157">MASIEVLTERFATYDIMYSQDLRVQSFADWPFREECNCTPEKMAKAGFVHCPSQNEPDVACCFFCLIELEGWEPDDDPWTEHAKRSPNCGFLSMKETFNELTVSAFFNLEKERLKVFIRKICHKKMAQMRDDMLHVVEGLKSQLESL</sequence>
<reference evidence="18" key="2">
    <citation type="submission" date="2025-09" db="UniProtKB">
        <authorList>
            <consortium name="Ensembl"/>
        </authorList>
    </citation>
    <scope>IDENTIFICATION</scope>
</reference>
<keyword evidence="9" id="KW-0479">Metal-binding</keyword>
<keyword evidence="17" id="KW-0137">Centromere</keyword>
<keyword evidence="5" id="KW-0158">Chromosome</keyword>
<organism evidence="18 19">
    <name type="scientific">Oryzias melastigma</name>
    <name type="common">Marine medaka</name>
    <dbReference type="NCBI Taxonomy" id="30732"/>
    <lineage>
        <taxon>Eukaryota</taxon>
        <taxon>Metazoa</taxon>
        <taxon>Chordata</taxon>
        <taxon>Craniata</taxon>
        <taxon>Vertebrata</taxon>
        <taxon>Euteleostomi</taxon>
        <taxon>Actinopterygii</taxon>
        <taxon>Neopterygii</taxon>
        <taxon>Teleostei</taxon>
        <taxon>Neoteleostei</taxon>
        <taxon>Acanthomorphata</taxon>
        <taxon>Ovalentaria</taxon>
        <taxon>Atherinomorphae</taxon>
        <taxon>Beloniformes</taxon>
        <taxon>Adrianichthyidae</taxon>
        <taxon>Oryziinae</taxon>
        <taxon>Oryzias</taxon>
    </lineage>
</organism>
<dbReference type="FunFam" id="1.10.1170.10:FF:000009">
    <property type="entry name" value="Baculoviral IAP repeat-containing protein 5"/>
    <property type="match status" value="1"/>
</dbReference>
<dbReference type="CDD" id="cd00022">
    <property type="entry name" value="BIR"/>
    <property type="match status" value="1"/>
</dbReference>
<keyword evidence="12" id="KW-0862">Zinc</keyword>
<dbReference type="Pfam" id="PF00653">
    <property type="entry name" value="BIR"/>
    <property type="match status" value="1"/>
</dbReference>
<evidence type="ECO:0000256" key="3">
    <source>
        <dbReference type="ARBA" id="ARBA00004584"/>
    </source>
</evidence>
<keyword evidence="16" id="KW-0131">Cell cycle</keyword>